<proteinExistence type="predicted"/>
<organism evidence="4 5">
    <name type="scientific">Eubacterium oxidoreducens</name>
    <dbReference type="NCBI Taxonomy" id="1732"/>
    <lineage>
        <taxon>Bacteria</taxon>
        <taxon>Bacillati</taxon>
        <taxon>Bacillota</taxon>
        <taxon>Clostridia</taxon>
        <taxon>Eubacteriales</taxon>
        <taxon>Eubacteriaceae</taxon>
        <taxon>Eubacterium</taxon>
    </lineage>
</organism>
<dbReference type="InterPro" id="IPR003343">
    <property type="entry name" value="Big_2"/>
</dbReference>
<keyword evidence="2" id="KW-0812">Transmembrane</keyword>
<feature type="region of interest" description="Disordered" evidence="1">
    <location>
        <begin position="350"/>
        <end position="454"/>
    </location>
</feature>
<name>A0A1G6BGQ9_EUBOX</name>
<gene>
    <name evidence="4" type="ORF">SAMN02910417_01489</name>
</gene>
<dbReference type="Pfam" id="PF02368">
    <property type="entry name" value="Big_2"/>
    <property type="match status" value="1"/>
</dbReference>
<dbReference type="SUPFAM" id="SSF49373">
    <property type="entry name" value="Invasin/intimin cell-adhesion fragments"/>
    <property type="match status" value="1"/>
</dbReference>
<evidence type="ECO:0000256" key="1">
    <source>
        <dbReference type="SAM" id="MobiDB-lite"/>
    </source>
</evidence>
<evidence type="ECO:0000313" key="5">
    <source>
        <dbReference type="Proteomes" id="UP000199228"/>
    </source>
</evidence>
<sequence>MKVWWQIRLEKDHKYKRYYNCIWILGCVCLAAVFLGIPKNVFAYDAVTEIKVTVGYWGDETVDKGSASLSELSSSCGLHKELYTWINDGSYPGTTEAEGIYISDLMDYFGVDIDSVYYFNFETSDSSTYLGSAYQWTLSQLFGTRYSMKNCFYDVVEDYNNSDPDDFVNNYEDHYTVANIFDSASGAFSKTAWNEREEVQPMLALRTYSTSWKNYEPASVLTFDGGDDSYLVSTGKPILLFGQTSRDSSTRNLMAEMVKGIHIWFEGYPNISVNEDSISGKVGSSKKLKVTVETPDEDLTEYVSSQITWSSSDESIASVDENGNVTINAEGDATITGTYNGKTCFRVGVSGSAKSSDSDTKEEEEEQSNTDESPVEEEQSEEESKDANATGGVHSGSGSGDGSGDDSGNGSGTGEGKQSGDEVGIAFADEADQTTDSDADATNSSLLKEGGGNNTQMYEITEGVTSLVKTETSPELFRKIMLIIIGLVLIGVISQSIYFKRQLYFNKKIKRS</sequence>
<feature type="compositionally biased region" description="Acidic residues" evidence="1">
    <location>
        <begin position="429"/>
        <end position="439"/>
    </location>
</feature>
<feature type="compositionally biased region" description="Acidic residues" evidence="1">
    <location>
        <begin position="360"/>
        <end position="384"/>
    </location>
</feature>
<feature type="compositionally biased region" description="Gly residues" evidence="1">
    <location>
        <begin position="393"/>
        <end position="417"/>
    </location>
</feature>
<feature type="domain" description="BIG2" evidence="3">
    <location>
        <begin position="267"/>
        <end position="350"/>
    </location>
</feature>
<evidence type="ECO:0000313" key="4">
    <source>
        <dbReference type="EMBL" id="SDB19759.1"/>
    </source>
</evidence>
<keyword evidence="5" id="KW-1185">Reference proteome</keyword>
<feature type="transmembrane region" description="Helical" evidence="2">
    <location>
        <begin position="480"/>
        <end position="499"/>
    </location>
</feature>
<keyword evidence="2" id="KW-0472">Membrane</keyword>
<keyword evidence="2" id="KW-1133">Transmembrane helix</keyword>
<dbReference type="SMART" id="SM00635">
    <property type="entry name" value="BID_2"/>
    <property type="match status" value="1"/>
</dbReference>
<dbReference type="AlphaFoldDB" id="A0A1G6BGQ9"/>
<protein>
    <submittedName>
        <fullName evidence="4">Ig-like domain (Group 2)</fullName>
    </submittedName>
</protein>
<reference evidence="4 5" key="1">
    <citation type="submission" date="2016-10" db="EMBL/GenBank/DDBJ databases">
        <authorList>
            <person name="de Groot N.N."/>
        </authorList>
    </citation>
    <scope>NUCLEOTIDE SEQUENCE [LARGE SCALE GENOMIC DNA]</scope>
    <source>
        <strain evidence="4 5">DSM 3217</strain>
    </source>
</reference>
<feature type="transmembrane region" description="Helical" evidence="2">
    <location>
        <begin position="21"/>
        <end position="38"/>
    </location>
</feature>
<evidence type="ECO:0000256" key="2">
    <source>
        <dbReference type="SAM" id="Phobius"/>
    </source>
</evidence>
<dbReference type="InterPro" id="IPR008964">
    <property type="entry name" value="Invasin/intimin_cell_adhesion"/>
</dbReference>
<dbReference type="Gene3D" id="2.60.40.1080">
    <property type="match status" value="1"/>
</dbReference>
<evidence type="ECO:0000259" key="3">
    <source>
        <dbReference type="SMART" id="SM00635"/>
    </source>
</evidence>
<dbReference type="EMBL" id="FMXR01000010">
    <property type="protein sequence ID" value="SDB19759.1"/>
    <property type="molecule type" value="Genomic_DNA"/>
</dbReference>
<dbReference type="Proteomes" id="UP000199228">
    <property type="component" value="Unassembled WGS sequence"/>
</dbReference>
<accession>A0A1G6BGQ9</accession>
<dbReference type="STRING" id="1732.SAMN02910417_01489"/>